<dbReference type="Proteomes" id="UP000325081">
    <property type="component" value="Unassembled WGS sequence"/>
</dbReference>
<evidence type="ECO:0000313" key="2">
    <source>
        <dbReference type="Proteomes" id="UP000325081"/>
    </source>
</evidence>
<keyword evidence="1" id="KW-0436">Ligase</keyword>
<accession>A0A5A7Q735</accession>
<protein>
    <submittedName>
        <fullName evidence="1">Tyrosine--tRNA ligase</fullName>
    </submittedName>
</protein>
<name>A0A5A7Q735_STRAF</name>
<sequence length="109" mass="12057">MNSLNLSEVPLDRNRRSGTILGIGTARPLSTNMPNHDSWCGGPALTMDRSNYSRPLWGNPLVEDCGSAPPAARFHISKFESYRLWSKIEVNGFMFSALVNSDSIFVPTL</sequence>
<dbReference type="EMBL" id="BKCP01005849">
    <property type="protein sequence ID" value="GER40267.1"/>
    <property type="molecule type" value="Genomic_DNA"/>
</dbReference>
<comment type="caution">
    <text evidence="1">The sequence shown here is derived from an EMBL/GenBank/DDBJ whole genome shotgun (WGS) entry which is preliminary data.</text>
</comment>
<evidence type="ECO:0000313" key="1">
    <source>
        <dbReference type="EMBL" id="GER40267.1"/>
    </source>
</evidence>
<dbReference type="GO" id="GO:0016874">
    <property type="term" value="F:ligase activity"/>
    <property type="evidence" value="ECO:0007669"/>
    <property type="project" value="UniProtKB-KW"/>
</dbReference>
<dbReference type="AlphaFoldDB" id="A0A5A7Q735"/>
<proteinExistence type="predicted"/>
<reference evidence="2" key="1">
    <citation type="journal article" date="2019" name="Curr. Biol.">
        <title>Genome Sequence of Striga asiatica Provides Insight into the Evolution of Plant Parasitism.</title>
        <authorList>
            <person name="Yoshida S."/>
            <person name="Kim S."/>
            <person name="Wafula E.K."/>
            <person name="Tanskanen J."/>
            <person name="Kim Y.M."/>
            <person name="Honaas L."/>
            <person name="Yang Z."/>
            <person name="Spallek T."/>
            <person name="Conn C.E."/>
            <person name="Ichihashi Y."/>
            <person name="Cheong K."/>
            <person name="Cui S."/>
            <person name="Der J.P."/>
            <person name="Gundlach H."/>
            <person name="Jiao Y."/>
            <person name="Hori C."/>
            <person name="Ishida J.K."/>
            <person name="Kasahara H."/>
            <person name="Kiba T."/>
            <person name="Kim M.S."/>
            <person name="Koo N."/>
            <person name="Laohavisit A."/>
            <person name="Lee Y.H."/>
            <person name="Lumba S."/>
            <person name="McCourt P."/>
            <person name="Mortimer J.C."/>
            <person name="Mutuku J.M."/>
            <person name="Nomura T."/>
            <person name="Sasaki-Sekimoto Y."/>
            <person name="Seto Y."/>
            <person name="Wang Y."/>
            <person name="Wakatake T."/>
            <person name="Sakakibara H."/>
            <person name="Demura T."/>
            <person name="Yamaguchi S."/>
            <person name="Yoneyama K."/>
            <person name="Manabe R.I."/>
            <person name="Nelson D.C."/>
            <person name="Schulman A.H."/>
            <person name="Timko M.P."/>
            <person name="dePamphilis C.W."/>
            <person name="Choi D."/>
            <person name="Shirasu K."/>
        </authorList>
    </citation>
    <scope>NUCLEOTIDE SEQUENCE [LARGE SCALE GENOMIC DNA]</scope>
    <source>
        <strain evidence="2">cv. UVA1</strain>
    </source>
</reference>
<gene>
    <name evidence="1" type="ORF">STAS_16936</name>
</gene>
<organism evidence="1 2">
    <name type="scientific">Striga asiatica</name>
    <name type="common">Asiatic witchweed</name>
    <name type="synonym">Buchnera asiatica</name>
    <dbReference type="NCBI Taxonomy" id="4170"/>
    <lineage>
        <taxon>Eukaryota</taxon>
        <taxon>Viridiplantae</taxon>
        <taxon>Streptophyta</taxon>
        <taxon>Embryophyta</taxon>
        <taxon>Tracheophyta</taxon>
        <taxon>Spermatophyta</taxon>
        <taxon>Magnoliopsida</taxon>
        <taxon>eudicotyledons</taxon>
        <taxon>Gunneridae</taxon>
        <taxon>Pentapetalae</taxon>
        <taxon>asterids</taxon>
        <taxon>lamiids</taxon>
        <taxon>Lamiales</taxon>
        <taxon>Orobanchaceae</taxon>
        <taxon>Buchnereae</taxon>
        <taxon>Striga</taxon>
    </lineage>
</organism>
<keyword evidence="2" id="KW-1185">Reference proteome</keyword>